<dbReference type="SUPFAM" id="SSF55073">
    <property type="entry name" value="Nucleotide cyclase"/>
    <property type="match status" value="1"/>
</dbReference>
<gene>
    <name evidence="5" type="ORF">RKE40_07565</name>
</gene>
<dbReference type="InterPro" id="IPR050469">
    <property type="entry name" value="Diguanylate_Cyclase"/>
</dbReference>
<feature type="transmembrane region" description="Helical" evidence="2">
    <location>
        <begin position="12"/>
        <end position="39"/>
    </location>
</feature>
<dbReference type="CDD" id="cd01949">
    <property type="entry name" value="GGDEF"/>
    <property type="match status" value="1"/>
</dbReference>
<evidence type="ECO:0000256" key="1">
    <source>
        <dbReference type="ARBA" id="ARBA00012528"/>
    </source>
</evidence>
<dbReference type="InterPro" id="IPR043128">
    <property type="entry name" value="Rev_trsase/Diguanyl_cyclase"/>
</dbReference>
<name>A0ABU3S4N0_9HYPH</name>
<dbReference type="Pfam" id="PF00672">
    <property type="entry name" value="HAMP"/>
    <property type="match status" value="1"/>
</dbReference>
<dbReference type="PANTHER" id="PTHR45138:SF24">
    <property type="entry name" value="DIGUANYLATE CYCLASE DGCC-RELATED"/>
    <property type="match status" value="1"/>
</dbReference>
<keyword evidence="6" id="KW-1185">Reference proteome</keyword>
<dbReference type="Proteomes" id="UP001254257">
    <property type="component" value="Unassembled WGS sequence"/>
</dbReference>
<dbReference type="EC" id="2.7.7.65" evidence="1"/>
<evidence type="ECO:0000256" key="2">
    <source>
        <dbReference type="SAM" id="Phobius"/>
    </source>
</evidence>
<dbReference type="CDD" id="cd06225">
    <property type="entry name" value="HAMP"/>
    <property type="match status" value="1"/>
</dbReference>
<dbReference type="SMART" id="SM00304">
    <property type="entry name" value="HAMP"/>
    <property type="match status" value="1"/>
</dbReference>
<dbReference type="PROSITE" id="PS50887">
    <property type="entry name" value="GGDEF"/>
    <property type="match status" value="1"/>
</dbReference>
<dbReference type="InterPro" id="IPR029787">
    <property type="entry name" value="Nucleotide_cyclase"/>
</dbReference>
<dbReference type="InterPro" id="IPR003660">
    <property type="entry name" value="HAMP_dom"/>
</dbReference>
<dbReference type="Gene3D" id="3.30.450.20">
    <property type="entry name" value="PAS domain"/>
    <property type="match status" value="1"/>
</dbReference>
<feature type="transmembrane region" description="Helical" evidence="2">
    <location>
        <begin position="316"/>
        <end position="339"/>
    </location>
</feature>
<evidence type="ECO:0000259" key="3">
    <source>
        <dbReference type="PROSITE" id="PS50885"/>
    </source>
</evidence>
<dbReference type="Gene3D" id="3.30.70.270">
    <property type="match status" value="1"/>
</dbReference>
<dbReference type="PANTHER" id="PTHR45138">
    <property type="entry name" value="REGULATORY COMPONENTS OF SENSORY TRANSDUCTION SYSTEM"/>
    <property type="match status" value="1"/>
</dbReference>
<protein>
    <recommendedName>
        <fullName evidence="1">diguanylate cyclase</fullName>
        <ecNumber evidence="1">2.7.7.65</ecNumber>
    </recommendedName>
</protein>
<dbReference type="NCBIfam" id="TIGR00254">
    <property type="entry name" value="GGDEF"/>
    <property type="match status" value="1"/>
</dbReference>
<keyword evidence="2" id="KW-1133">Transmembrane helix</keyword>
<dbReference type="SUPFAM" id="SSF158472">
    <property type="entry name" value="HAMP domain-like"/>
    <property type="match status" value="1"/>
</dbReference>
<keyword evidence="2" id="KW-0472">Membrane</keyword>
<evidence type="ECO:0000313" key="5">
    <source>
        <dbReference type="EMBL" id="MDU0339733.1"/>
    </source>
</evidence>
<dbReference type="SMART" id="SM00267">
    <property type="entry name" value="GGDEF"/>
    <property type="match status" value="1"/>
</dbReference>
<dbReference type="Gene3D" id="6.10.340.10">
    <property type="match status" value="1"/>
</dbReference>
<feature type="domain" description="GGDEF" evidence="4">
    <location>
        <begin position="440"/>
        <end position="573"/>
    </location>
</feature>
<comment type="caution">
    <text evidence="5">The sequence shown here is derived from an EMBL/GenBank/DDBJ whole genome shotgun (WGS) entry which is preliminary data.</text>
</comment>
<proteinExistence type="predicted"/>
<dbReference type="RefSeq" id="WP_316017624.1">
    <property type="nucleotide sequence ID" value="NZ_JAWDID010000008.1"/>
</dbReference>
<dbReference type="PROSITE" id="PS50885">
    <property type="entry name" value="HAMP"/>
    <property type="match status" value="1"/>
</dbReference>
<feature type="domain" description="HAMP" evidence="3">
    <location>
        <begin position="341"/>
        <end position="393"/>
    </location>
</feature>
<organism evidence="5 6">
    <name type="scientific">Bosea rubneri</name>
    <dbReference type="NCBI Taxonomy" id="3075434"/>
    <lineage>
        <taxon>Bacteria</taxon>
        <taxon>Pseudomonadati</taxon>
        <taxon>Pseudomonadota</taxon>
        <taxon>Alphaproteobacteria</taxon>
        <taxon>Hyphomicrobiales</taxon>
        <taxon>Boseaceae</taxon>
        <taxon>Bosea</taxon>
    </lineage>
</organism>
<evidence type="ECO:0000259" key="4">
    <source>
        <dbReference type="PROSITE" id="PS50887"/>
    </source>
</evidence>
<keyword evidence="2" id="KW-0812">Transmembrane</keyword>
<dbReference type="Pfam" id="PF00990">
    <property type="entry name" value="GGDEF"/>
    <property type="match status" value="1"/>
</dbReference>
<dbReference type="InterPro" id="IPR000160">
    <property type="entry name" value="GGDEF_dom"/>
</dbReference>
<sequence>MRVLNAWRSCGLQARVLVLVLATLIGIAVPASGIFLWIVNGTVVKLGTLFAEKQILFDRYRGLEALMREVSLAETVARAPVIVEWAQDELDPEKARRGLAELEHYRLSFTDRSYFAVVDKSGSYYFNDKDNSYEHNRLRYVVSPDAPQDAWYFKTRGLGKGCHLNVNRDETLGVTKVWINCIIQKDGKVLGLIGTGVDLTQFIKEVVEFPQTGVQSMFVDLQGAVQAHRDPRVVDFHSLTKDISAKKTIFNLLDRDTDREALAGMMKQVARGDTLVLSRFMQMEGREVLVGVGFLDRLGWFNVTVMDVDAIIDRKLFMPLAGLIAAILLAAATLMTLLFKRKVLDRLAWVEQGVARLRGGDFKATAREDGHDEIARLAHAFNEMAQAVGDNTGRLEAMVRERTEQLERLAQYDPLTSILNRRGFDHAFAREQNRARREGKPCGLLIVDLDRFKRVNDEHGHQGGDEVLVACVQRMSSVLRNYDACARWGGDEFILLISGCDGPALSAIAAKLGANLRDAPVPLADGRMVAVTASIGAVLVGEDESLSDATARADAALYEAKRNGRDGFVLHKSPLRAA</sequence>
<reference evidence="5 6" key="1">
    <citation type="submission" date="2023-09" db="EMBL/GenBank/DDBJ databases">
        <title>Whole genome shotgun sequencing (WGS) of Bosea sp. ZW T0_25, isolated from stored onions (Allium cepa).</title>
        <authorList>
            <person name="Stoll D.A."/>
            <person name="Huch M."/>
        </authorList>
    </citation>
    <scope>NUCLEOTIDE SEQUENCE [LARGE SCALE GENOMIC DNA]</scope>
    <source>
        <strain evidence="5 6">ZW T0_25</strain>
    </source>
</reference>
<accession>A0ABU3S4N0</accession>
<evidence type="ECO:0000313" key="6">
    <source>
        <dbReference type="Proteomes" id="UP001254257"/>
    </source>
</evidence>
<dbReference type="EMBL" id="JAWDID010000008">
    <property type="protein sequence ID" value="MDU0339733.1"/>
    <property type="molecule type" value="Genomic_DNA"/>
</dbReference>